<dbReference type="SUPFAM" id="SSF160113">
    <property type="entry name" value="YegP-like"/>
    <property type="match status" value="1"/>
</dbReference>
<dbReference type="Proteomes" id="UP001500420">
    <property type="component" value="Unassembled WGS sequence"/>
</dbReference>
<dbReference type="InterPro" id="IPR027598">
    <property type="entry name" value="Amphi-Trp_dom"/>
</dbReference>
<evidence type="ECO:0000313" key="4">
    <source>
        <dbReference type="EMBL" id="GAA0663882.1"/>
    </source>
</evidence>
<comment type="caution">
    <text evidence="4">The sequence shown here is derived from an EMBL/GenBank/DDBJ whole genome shotgun (WGS) entry which is preliminary data.</text>
</comment>
<evidence type="ECO:0000259" key="2">
    <source>
        <dbReference type="Pfam" id="PF07411"/>
    </source>
</evidence>
<dbReference type="Gene3D" id="2.30.29.80">
    <property type="match status" value="1"/>
</dbReference>
<evidence type="ECO:0000256" key="1">
    <source>
        <dbReference type="SAM" id="MobiDB-lite"/>
    </source>
</evidence>
<dbReference type="InterPro" id="IPR010879">
    <property type="entry name" value="DUF1508"/>
</dbReference>
<organism evidence="4 5">
    <name type="scientific">Natronoarchaeum mannanilyticum</name>
    <dbReference type="NCBI Taxonomy" id="926360"/>
    <lineage>
        <taxon>Archaea</taxon>
        <taxon>Methanobacteriati</taxon>
        <taxon>Methanobacteriota</taxon>
        <taxon>Stenosarchaea group</taxon>
        <taxon>Halobacteria</taxon>
        <taxon>Halobacteriales</taxon>
        <taxon>Natronoarchaeaceae</taxon>
    </lineage>
</organism>
<feature type="compositionally biased region" description="Low complexity" evidence="1">
    <location>
        <begin position="78"/>
        <end position="96"/>
    </location>
</feature>
<dbReference type="EMBL" id="BAAADV010000001">
    <property type="protein sequence ID" value="GAA0663882.1"/>
    <property type="molecule type" value="Genomic_DNA"/>
</dbReference>
<dbReference type="Pfam" id="PF20068">
    <property type="entry name" value="Amphi-Trp"/>
    <property type="match status" value="1"/>
</dbReference>
<dbReference type="NCBIfam" id="NF041908">
    <property type="entry name" value="HVO_2922"/>
    <property type="match status" value="1"/>
</dbReference>
<dbReference type="NCBIfam" id="TIGR04354">
    <property type="entry name" value="amphi-Trp"/>
    <property type="match status" value="1"/>
</dbReference>
<proteinExistence type="predicted"/>
<evidence type="ECO:0000313" key="5">
    <source>
        <dbReference type="Proteomes" id="UP001500420"/>
    </source>
</evidence>
<feature type="domain" description="Amphi-Trp" evidence="3">
    <location>
        <begin position="4"/>
        <end position="84"/>
    </location>
</feature>
<keyword evidence="5" id="KW-1185">Reference proteome</keyword>
<reference evidence="4 5" key="1">
    <citation type="journal article" date="2019" name="Int. J. Syst. Evol. Microbiol.">
        <title>The Global Catalogue of Microorganisms (GCM) 10K type strain sequencing project: providing services to taxonomists for standard genome sequencing and annotation.</title>
        <authorList>
            <consortium name="The Broad Institute Genomics Platform"/>
            <consortium name="The Broad Institute Genome Sequencing Center for Infectious Disease"/>
            <person name="Wu L."/>
            <person name="Ma J."/>
        </authorList>
    </citation>
    <scope>NUCLEOTIDE SEQUENCE [LARGE SCALE GENOMIC DNA]</scope>
    <source>
        <strain evidence="4 5">JCM 16328</strain>
    </source>
</reference>
<dbReference type="Pfam" id="PF07411">
    <property type="entry name" value="DUF1508"/>
    <property type="match status" value="1"/>
</dbReference>
<dbReference type="InterPro" id="IPR036913">
    <property type="entry name" value="YegP-like_sf"/>
</dbReference>
<feature type="domain" description="DUF1508" evidence="2">
    <location>
        <begin position="138"/>
        <end position="184"/>
    </location>
</feature>
<dbReference type="AlphaFoldDB" id="A0AAV3T6Z7"/>
<sequence length="188" mass="20359">MGDTVLQIDGDRSRTEVASTLRALAEQLDRGEEVRLVGDGETIGVRPADELAFELEVEQGSNGDREIEVEIELEWTEPSESPSDAEAASDAEVASEAADELSDAEASPAAPEETDVDKAVPDDAGTIASLARFEVYRDRADEWRWRLVHRNGNIIAASGEGYTTRQNAEKGMRSVMRNAPGASILRGE</sequence>
<gene>
    <name evidence="4" type="ORF">GCM10009020_05810</name>
</gene>
<evidence type="ECO:0008006" key="6">
    <source>
        <dbReference type="Google" id="ProtNLM"/>
    </source>
</evidence>
<evidence type="ECO:0000259" key="3">
    <source>
        <dbReference type="Pfam" id="PF20068"/>
    </source>
</evidence>
<accession>A0AAV3T6Z7</accession>
<feature type="region of interest" description="Disordered" evidence="1">
    <location>
        <begin position="74"/>
        <end position="122"/>
    </location>
</feature>
<dbReference type="RefSeq" id="WP_343772353.1">
    <property type="nucleotide sequence ID" value="NZ_BAAADV010000001.1"/>
</dbReference>
<feature type="region of interest" description="Disordered" evidence="1">
    <location>
        <begin position="165"/>
        <end position="188"/>
    </location>
</feature>
<name>A0AAV3T6Z7_9EURY</name>
<protein>
    <recommendedName>
        <fullName evidence="6">Amphi-Trp domain-containing protein</fullName>
    </recommendedName>
</protein>